<keyword evidence="1" id="KW-0418">Kinase</keyword>
<dbReference type="Proteomes" id="UP001295794">
    <property type="component" value="Unassembled WGS sequence"/>
</dbReference>
<evidence type="ECO:0000256" key="4">
    <source>
        <dbReference type="SAM" id="MobiDB-lite"/>
    </source>
</evidence>
<feature type="compositionally biased region" description="Pro residues" evidence="4">
    <location>
        <begin position="558"/>
        <end position="571"/>
    </location>
</feature>
<dbReference type="PANTHER" id="PTHR24055">
    <property type="entry name" value="MITOGEN-ACTIVATED PROTEIN KINASE"/>
    <property type="match status" value="1"/>
</dbReference>
<feature type="compositionally biased region" description="Polar residues" evidence="4">
    <location>
        <begin position="609"/>
        <end position="630"/>
    </location>
</feature>
<gene>
    <name evidence="6" type="ORF">MYCIT1_LOCUS20838</name>
</gene>
<feature type="region of interest" description="Disordered" evidence="4">
    <location>
        <begin position="524"/>
        <end position="653"/>
    </location>
</feature>
<feature type="domain" description="Protein kinase" evidence="5">
    <location>
        <begin position="83"/>
        <end position="450"/>
    </location>
</feature>
<evidence type="ECO:0000259" key="5">
    <source>
        <dbReference type="PROSITE" id="PS50011"/>
    </source>
</evidence>
<keyword evidence="7" id="KW-1185">Reference proteome</keyword>
<keyword evidence="1" id="KW-0723">Serine/threonine-protein kinase</keyword>
<dbReference type="InterPro" id="IPR008271">
    <property type="entry name" value="Ser/Thr_kinase_AS"/>
</dbReference>
<protein>
    <recommendedName>
        <fullName evidence="5">Protein kinase domain-containing protein</fullName>
    </recommendedName>
</protein>
<evidence type="ECO:0000256" key="1">
    <source>
        <dbReference type="ARBA" id="ARBA00022527"/>
    </source>
</evidence>
<dbReference type="SUPFAM" id="SSF56112">
    <property type="entry name" value="Protein kinase-like (PK-like)"/>
    <property type="match status" value="1"/>
</dbReference>
<dbReference type="GO" id="GO:0004674">
    <property type="term" value="F:protein serine/threonine kinase activity"/>
    <property type="evidence" value="ECO:0007669"/>
    <property type="project" value="UniProtKB-KW"/>
</dbReference>
<feature type="region of interest" description="Disordered" evidence="4">
    <location>
        <begin position="691"/>
        <end position="721"/>
    </location>
</feature>
<feature type="compositionally biased region" description="Polar residues" evidence="4">
    <location>
        <begin position="589"/>
        <end position="599"/>
    </location>
</feature>
<comment type="caution">
    <text evidence="6">The sequence shown here is derived from an EMBL/GenBank/DDBJ whole genome shotgun (WGS) entry which is preliminary data.</text>
</comment>
<dbReference type="Pfam" id="PF00069">
    <property type="entry name" value="Pkinase"/>
    <property type="match status" value="1"/>
</dbReference>
<accession>A0AAD2HD17</accession>
<dbReference type="Gene3D" id="1.10.510.10">
    <property type="entry name" value="Transferase(Phosphotransferase) domain 1"/>
    <property type="match status" value="1"/>
</dbReference>
<dbReference type="InterPro" id="IPR000719">
    <property type="entry name" value="Prot_kinase_dom"/>
</dbReference>
<dbReference type="EMBL" id="CAVNYO010000399">
    <property type="protein sequence ID" value="CAK5273973.1"/>
    <property type="molecule type" value="Genomic_DNA"/>
</dbReference>
<feature type="region of interest" description="Disordered" evidence="4">
    <location>
        <begin position="1"/>
        <end position="57"/>
    </location>
</feature>
<dbReference type="AlphaFoldDB" id="A0AAD2HD17"/>
<evidence type="ECO:0000313" key="7">
    <source>
        <dbReference type="Proteomes" id="UP001295794"/>
    </source>
</evidence>
<reference evidence="6" key="1">
    <citation type="submission" date="2023-11" db="EMBL/GenBank/DDBJ databases">
        <authorList>
            <person name="De Vega J J."/>
            <person name="De Vega J J."/>
        </authorList>
    </citation>
    <scope>NUCLEOTIDE SEQUENCE</scope>
</reference>
<dbReference type="GO" id="GO:0005524">
    <property type="term" value="F:ATP binding"/>
    <property type="evidence" value="ECO:0007669"/>
    <property type="project" value="UniProtKB-KW"/>
</dbReference>
<dbReference type="Gene3D" id="3.30.200.20">
    <property type="entry name" value="Phosphorylase Kinase, domain 1"/>
    <property type="match status" value="1"/>
</dbReference>
<organism evidence="6 7">
    <name type="scientific">Mycena citricolor</name>
    <dbReference type="NCBI Taxonomy" id="2018698"/>
    <lineage>
        <taxon>Eukaryota</taxon>
        <taxon>Fungi</taxon>
        <taxon>Dikarya</taxon>
        <taxon>Basidiomycota</taxon>
        <taxon>Agaricomycotina</taxon>
        <taxon>Agaricomycetes</taxon>
        <taxon>Agaricomycetidae</taxon>
        <taxon>Agaricales</taxon>
        <taxon>Marasmiineae</taxon>
        <taxon>Mycenaceae</taxon>
        <taxon>Mycena</taxon>
    </lineage>
</organism>
<keyword evidence="2" id="KW-0547">Nucleotide-binding</keyword>
<dbReference type="InterPro" id="IPR011009">
    <property type="entry name" value="Kinase-like_dom_sf"/>
</dbReference>
<feature type="compositionally biased region" description="Basic and acidic residues" evidence="4">
    <location>
        <begin position="703"/>
        <end position="721"/>
    </location>
</feature>
<evidence type="ECO:0000256" key="2">
    <source>
        <dbReference type="ARBA" id="ARBA00022741"/>
    </source>
</evidence>
<dbReference type="PROSITE" id="PS50011">
    <property type="entry name" value="PROTEIN_KINASE_DOM"/>
    <property type="match status" value="1"/>
</dbReference>
<keyword evidence="1" id="KW-0808">Transferase</keyword>
<keyword evidence="3" id="KW-0067">ATP-binding</keyword>
<sequence>MPGKDAGSSVNASHASSQRQDIGNAPSSPIPELPPGPHAMDRGRSRVPRPSMNSTPEHDLLRRRGYHALHSSFGKVFQVKRRWKLIREMGSGAYGHVISAGDEITGETVAIKLVSRVFDKVQLAKRALREITLLRHFTGHANITGLIDATMISPDSNEMSVPPSSLCHLIYRVLAISSWRYDARAAVQQDTEFGLSQPMEADLHQIIKSGQTLTNEHVQYFVYQILRGMKYIHSVDVIHRDLKPGNLLVNADCELKICDFGLSRGFENASHLTEYVATRWYRAPEIMLGFREYDTAIDVWSIGCILAELLSSQPLFKGKDYGLLVLRVHPLPLMQGTSGSAEENSRRTRYLTVPSLVDSAQRVHSGSPEETVLQKIASEKVRSRSVHRKLDFDNSQARAYVRSLPISKKRPFSKILPTADVQAIELLQHMLTFSPESRYSVAQSLEHPWLSGYHEPDEEPDCKVPFDKWRTIERLDTLEDLRLALWNEIQDYRKEVRGGIDDEDDEVASEEADEEVLQLAEGISRLPVEETFASEPEPAPIPEEEGEEEDQAAKTEPVPEPIWPPPPPPPADKVVQPTDPVASYARRSSIMQPTRQGSIYGSPRPPSQQPSFTESPQTAEPTQGGSSIAFPSQGYVIPGARSRTGSTVGRGEGRKLLRTLSTVSIHESAEGLAGGLGDIAPIGRYIVESNPSEADAPVSEMPRILEDEERKGKKEGGGFYI</sequence>
<dbReference type="SMART" id="SM00220">
    <property type="entry name" value="S_TKc"/>
    <property type="match status" value="1"/>
</dbReference>
<feature type="compositionally biased region" description="Polar residues" evidence="4">
    <location>
        <begin position="8"/>
        <end position="21"/>
    </location>
</feature>
<name>A0AAD2HD17_9AGAR</name>
<dbReference type="PROSITE" id="PS00108">
    <property type="entry name" value="PROTEIN_KINASE_ST"/>
    <property type="match status" value="1"/>
</dbReference>
<feature type="compositionally biased region" description="Pro residues" evidence="4">
    <location>
        <begin position="28"/>
        <end position="37"/>
    </location>
</feature>
<evidence type="ECO:0000256" key="3">
    <source>
        <dbReference type="ARBA" id="ARBA00022840"/>
    </source>
</evidence>
<dbReference type="CDD" id="cd07834">
    <property type="entry name" value="STKc_MAPK"/>
    <property type="match status" value="1"/>
</dbReference>
<dbReference type="InterPro" id="IPR050117">
    <property type="entry name" value="MAPK"/>
</dbReference>
<proteinExistence type="predicted"/>
<evidence type="ECO:0000313" key="6">
    <source>
        <dbReference type="EMBL" id="CAK5273973.1"/>
    </source>
</evidence>